<organism evidence="4 5">
    <name type="scientific">Arthrobacter wenxiniae</name>
    <dbReference type="NCBI Taxonomy" id="2713570"/>
    <lineage>
        <taxon>Bacteria</taxon>
        <taxon>Bacillati</taxon>
        <taxon>Actinomycetota</taxon>
        <taxon>Actinomycetes</taxon>
        <taxon>Micrococcales</taxon>
        <taxon>Micrococcaceae</taxon>
        <taxon>Arthrobacter</taxon>
    </lineage>
</organism>
<dbReference type="AlphaFoldDB" id="A0A7Y7IF31"/>
<evidence type="ECO:0000256" key="1">
    <source>
        <dbReference type="ARBA" id="ARBA00006484"/>
    </source>
</evidence>
<keyword evidence="2" id="KW-0560">Oxidoreductase</keyword>
<dbReference type="PANTHER" id="PTHR42879">
    <property type="entry name" value="3-OXOACYL-(ACYL-CARRIER-PROTEIN) REDUCTASE"/>
    <property type="match status" value="1"/>
</dbReference>
<feature type="compositionally biased region" description="Basic residues" evidence="3">
    <location>
        <begin position="7"/>
        <end position="17"/>
    </location>
</feature>
<dbReference type="SUPFAM" id="SSF51735">
    <property type="entry name" value="NAD(P)-binding Rossmann-fold domains"/>
    <property type="match status" value="1"/>
</dbReference>
<comment type="caution">
    <text evidence="4">The sequence shown here is derived from an EMBL/GenBank/DDBJ whole genome shotgun (WGS) entry which is preliminary data.</text>
</comment>
<evidence type="ECO:0000313" key="5">
    <source>
        <dbReference type="Proteomes" id="UP000543556"/>
    </source>
</evidence>
<protein>
    <submittedName>
        <fullName evidence="4">SDR family oxidoreductase</fullName>
    </submittedName>
</protein>
<evidence type="ECO:0000313" key="4">
    <source>
        <dbReference type="EMBL" id="NVM94138.1"/>
    </source>
</evidence>
<dbReference type="PRINTS" id="PR00081">
    <property type="entry name" value="GDHRDH"/>
</dbReference>
<gene>
    <name evidence="4" type="ORF">G6034_04280</name>
</gene>
<dbReference type="PROSITE" id="PS00061">
    <property type="entry name" value="ADH_SHORT"/>
    <property type="match status" value="1"/>
</dbReference>
<keyword evidence="5" id="KW-1185">Reference proteome</keyword>
<dbReference type="PANTHER" id="PTHR42879:SF2">
    <property type="entry name" value="3-OXOACYL-[ACYL-CARRIER-PROTEIN] REDUCTASE FABG"/>
    <property type="match status" value="1"/>
</dbReference>
<evidence type="ECO:0000256" key="3">
    <source>
        <dbReference type="SAM" id="MobiDB-lite"/>
    </source>
</evidence>
<accession>A0A7Y7IF31</accession>
<evidence type="ECO:0000256" key="2">
    <source>
        <dbReference type="ARBA" id="ARBA00023002"/>
    </source>
</evidence>
<dbReference type="InterPro" id="IPR050259">
    <property type="entry name" value="SDR"/>
</dbReference>
<dbReference type="InterPro" id="IPR002347">
    <property type="entry name" value="SDR_fam"/>
</dbReference>
<dbReference type="PRINTS" id="PR00080">
    <property type="entry name" value="SDRFAMILY"/>
</dbReference>
<dbReference type="Gene3D" id="3.40.50.720">
    <property type="entry name" value="NAD(P)-binding Rossmann-like Domain"/>
    <property type="match status" value="1"/>
</dbReference>
<sequence length="294" mass="30330">MPAPRRSVQRPARRSRRPVVEPRREPAAPYPRLAIVTGADRGIGQATALALARGGFDVGFTWHDDEAGAADTARQLAGLGRAGPSTWLDTTDLPSCAPAIASLAARLGGLGAFVNNVGVGLARPVLDTPLTEWTRILDTNLTGAFLCLQEAARLLVDGGAGGRMVAVTSVHAHQPRYGYGAYCASKAGLDGLVKVLALELAAHGITVNAVAPGEIATHLPADERRHAHDIPRPGIPLGHAGTAADVADVVAFLASPAAGYVTGASWEVDGGMSQMGAQASSLLPTDAWRAAPHH</sequence>
<dbReference type="Pfam" id="PF13561">
    <property type="entry name" value="adh_short_C2"/>
    <property type="match status" value="1"/>
</dbReference>
<dbReference type="NCBIfam" id="NF009384">
    <property type="entry name" value="PRK12743.1"/>
    <property type="match status" value="1"/>
</dbReference>
<feature type="region of interest" description="Disordered" evidence="3">
    <location>
        <begin position="1"/>
        <end position="26"/>
    </location>
</feature>
<reference evidence="4 5" key="1">
    <citation type="submission" date="2020-02" db="EMBL/GenBank/DDBJ databases">
        <title>Genome sequence of strain AETb3-4.</title>
        <authorList>
            <person name="Gao J."/>
            <person name="Zhang X."/>
        </authorList>
    </citation>
    <scope>NUCLEOTIDE SEQUENCE [LARGE SCALE GENOMIC DNA]</scope>
    <source>
        <strain evidence="4 5">AETb3-4</strain>
    </source>
</reference>
<dbReference type="GO" id="GO:0016491">
    <property type="term" value="F:oxidoreductase activity"/>
    <property type="evidence" value="ECO:0007669"/>
    <property type="project" value="UniProtKB-KW"/>
</dbReference>
<comment type="similarity">
    <text evidence="1">Belongs to the short-chain dehydrogenases/reductases (SDR) family.</text>
</comment>
<name>A0A7Y7IF31_9MICC</name>
<dbReference type="EMBL" id="JAAMFM010000004">
    <property type="protein sequence ID" value="NVM94138.1"/>
    <property type="molecule type" value="Genomic_DNA"/>
</dbReference>
<dbReference type="GO" id="GO:0032787">
    <property type="term" value="P:monocarboxylic acid metabolic process"/>
    <property type="evidence" value="ECO:0007669"/>
    <property type="project" value="UniProtKB-ARBA"/>
</dbReference>
<dbReference type="InterPro" id="IPR036291">
    <property type="entry name" value="NAD(P)-bd_dom_sf"/>
</dbReference>
<dbReference type="FunFam" id="3.40.50.720:FF:000084">
    <property type="entry name" value="Short-chain dehydrogenase reductase"/>
    <property type="match status" value="1"/>
</dbReference>
<dbReference type="Proteomes" id="UP000543556">
    <property type="component" value="Unassembled WGS sequence"/>
</dbReference>
<dbReference type="InterPro" id="IPR020904">
    <property type="entry name" value="Sc_DH/Rdtase_CS"/>
</dbReference>
<proteinExistence type="inferred from homology"/>